<dbReference type="Gene3D" id="2.40.110.10">
    <property type="entry name" value="Butyryl-CoA Dehydrogenase, subunit A, domain 2"/>
    <property type="match status" value="1"/>
</dbReference>
<dbReference type="GO" id="GO:0004497">
    <property type="term" value="F:monooxygenase activity"/>
    <property type="evidence" value="ECO:0007669"/>
    <property type="project" value="UniProtKB-KW"/>
</dbReference>
<dbReference type="InterPro" id="IPR013786">
    <property type="entry name" value="AcylCoA_DH/ox_N"/>
</dbReference>
<evidence type="ECO:0000259" key="3">
    <source>
        <dbReference type="Pfam" id="PF08028"/>
    </source>
</evidence>
<dbReference type="Gene3D" id="1.20.140.10">
    <property type="entry name" value="Butyryl-CoA Dehydrogenase, subunit A, domain 3"/>
    <property type="match status" value="1"/>
</dbReference>
<keyword evidence="1" id="KW-0560">Oxidoreductase</keyword>
<feature type="domain" description="Acyl-CoA dehydrogenase/oxidase N-terminal" evidence="2">
    <location>
        <begin position="22"/>
        <end position="101"/>
    </location>
</feature>
<dbReference type="PANTHER" id="PTHR43884">
    <property type="entry name" value="ACYL-COA DEHYDROGENASE"/>
    <property type="match status" value="1"/>
</dbReference>
<protein>
    <submittedName>
        <fullName evidence="4">FMNH2-dependent monooxygenase</fullName>
    </submittedName>
</protein>
<dbReference type="InterPro" id="IPR013107">
    <property type="entry name" value="Acyl-CoA_DH_C"/>
</dbReference>
<proteinExistence type="predicted"/>
<dbReference type="PIRSF" id="PIRSF016578">
    <property type="entry name" value="HsaA"/>
    <property type="match status" value="1"/>
</dbReference>
<evidence type="ECO:0000259" key="2">
    <source>
        <dbReference type="Pfam" id="PF02771"/>
    </source>
</evidence>
<evidence type="ECO:0000313" key="4">
    <source>
        <dbReference type="EMBL" id="GGC53277.1"/>
    </source>
</evidence>
<reference evidence="4" key="1">
    <citation type="journal article" date="2014" name="Int. J. Syst. Evol. Microbiol.">
        <title>Complete genome sequence of Corynebacterium casei LMG S-19264T (=DSM 44701T), isolated from a smear-ripened cheese.</title>
        <authorList>
            <consortium name="US DOE Joint Genome Institute (JGI-PGF)"/>
            <person name="Walter F."/>
            <person name="Albersmeier A."/>
            <person name="Kalinowski J."/>
            <person name="Ruckert C."/>
        </authorList>
    </citation>
    <scope>NUCLEOTIDE SEQUENCE</scope>
    <source>
        <strain evidence="4">CGMCC 1.12919</strain>
    </source>
</reference>
<dbReference type="Gene3D" id="1.10.540.10">
    <property type="entry name" value="Acyl-CoA dehydrogenase/oxidase, N-terminal domain"/>
    <property type="match status" value="1"/>
</dbReference>
<gene>
    <name evidence="4" type="ORF">GCM10010994_10410</name>
</gene>
<dbReference type="SUPFAM" id="SSF56645">
    <property type="entry name" value="Acyl-CoA dehydrogenase NM domain-like"/>
    <property type="match status" value="1"/>
</dbReference>
<dbReference type="EMBL" id="BMGG01000002">
    <property type="protein sequence ID" value="GGC53277.1"/>
    <property type="molecule type" value="Genomic_DNA"/>
</dbReference>
<dbReference type="Proteomes" id="UP000637002">
    <property type="component" value="Unassembled WGS sequence"/>
</dbReference>
<organism evidence="4 5">
    <name type="scientific">Chelatococcus reniformis</name>
    <dbReference type="NCBI Taxonomy" id="1494448"/>
    <lineage>
        <taxon>Bacteria</taxon>
        <taxon>Pseudomonadati</taxon>
        <taxon>Pseudomonadota</taxon>
        <taxon>Alphaproteobacteria</taxon>
        <taxon>Hyphomicrobiales</taxon>
        <taxon>Chelatococcaceae</taxon>
        <taxon>Chelatococcus</taxon>
    </lineage>
</organism>
<dbReference type="InterPro" id="IPR036250">
    <property type="entry name" value="AcylCo_DH-like_C"/>
</dbReference>
<dbReference type="RefSeq" id="WP_188608091.1">
    <property type="nucleotide sequence ID" value="NZ_BMGG01000002.1"/>
</dbReference>
<accession>A0A916TZ06</accession>
<dbReference type="GO" id="GO:0008470">
    <property type="term" value="F:3-methylbutanoyl-CoA dehydrogenase activity"/>
    <property type="evidence" value="ECO:0007669"/>
    <property type="project" value="TreeGrafter"/>
</dbReference>
<keyword evidence="4" id="KW-0503">Monooxygenase</keyword>
<dbReference type="Pfam" id="PF02771">
    <property type="entry name" value="Acyl-CoA_dh_N"/>
    <property type="match status" value="1"/>
</dbReference>
<dbReference type="AlphaFoldDB" id="A0A916TZ06"/>
<dbReference type="InterPro" id="IPR037069">
    <property type="entry name" value="AcylCoA_DH/ox_N_sf"/>
</dbReference>
<dbReference type="Pfam" id="PF08028">
    <property type="entry name" value="Acyl-CoA_dh_2"/>
    <property type="match status" value="1"/>
</dbReference>
<comment type="caution">
    <text evidence="4">The sequence shown here is derived from an EMBL/GenBank/DDBJ whole genome shotgun (WGS) entry which is preliminary data.</text>
</comment>
<evidence type="ECO:0000256" key="1">
    <source>
        <dbReference type="ARBA" id="ARBA00023002"/>
    </source>
</evidence>
<dbReference type="PANTHER" id="PTHR43884:SF12">
    <property type="entry name" value="ISOVALERYL-COA DEHYDROGENASE, MITOCHONDRIAL-RELATED"/>
    <property type="match status" value="1"/>
</dbReference>
<dbReference type="SUPFAM" id="SSF47203">
    <property type="entry name" value="Acyl-CoA dehydrogenase C-terminal domain-like"/>
    <property type="match status" value="1"/>
</dbReference>
<evidence type="ECO:0000313" key="5">
    <source>
        <dbReference type="Proteomes" id="UP000637002"/>
    </source>
</evidence>
<dbReference type="GO" id="GO:0050660">
    <property type="term" value="F:flavin adenine dinucleotide binding"/>
    <property type="evidence" value="ECO:0007669"/>
    <property type="project" value="InterPro"/>
</dbReference>
<dbReference type="GO" id="GO:0006552">
    <property type="term" value="P:L-leucine catabolic process"/>
    <property type="evidence" value="ECO:0007669"/>
    <property type="project" value="TreeGrafter"/>
</dbReference>
<keyword evidence="5" id="KW-1185">Reference proteome</keyword>
<sequence>MSDRAETATIVSHPPVSWTATAEAVAAELRATAVAREGAGAAPIAEIELLRRAGLLTLLNPTEHGGGGGRFVDSFRVVRALSQADTNVGQLLSYHYLLSASAFTRALPHQRDALIRRSVDEQWFWGGASNPRDAMPVLLRDGEGFRLNGRKTFASNAAVADRITLRAQLGDSIVFIAAPGRAAGITHAHDWDAFGQRLTESGSVEFRDVAIARGDVLGPLPPPPAKDVSPAAALVVPTHQLYFVNFYIGTAEGALAEAKAYILSHARPWQRSGVAAAHEDPYVREHYGLLYADLRASLALADEAGLALQDAHDRGAALTQGERDAAAATVYAAKVHSTRIALDVTSRIFELMGARSAGAAYGFDRFWRNIRTHTLHDPVAYKAREVAEYAFTGTIAPNPLYN</sequence>
<reference evidence="4" key="2">
    <citation type="submission" date="2020-09" db="EMBL/GenBank/DDBJ databases">
        <authorList>
            <person name="Sun Q."/>
            <person name="Zhou Y."/>
        </authorList>
    </citation>
    <scope>NUCLEOTIDE SEQUENCE</scope>
    <source>
        <strain evidence="4">CGMCC 1.12919</strain>
    </source>
</reference>
<dbReference type="InterPro" id="IPR046373">
    <property type="entry name" value="Acyl-CoA_Oxase/DH_mid-dom_sf"/>
</dbReference>
<name>A0A916TZ06_9HYPH</name>
<dbReference type="InterPro" id="IPR009100">
    <property type="entry name" value="AcylCoA_DH/oxidase_NM_dom_sf"/>
</dbReference>
<feature type="domain" description="Acyl-CoA dehydrogenase C-terminal" evidence="3">
    <location>
        <begin position="243"/>
        <end position="376"/>
    </location>
</feature>